<dbReference type="CDD" id="cd01839">
    <property type="entry name" value="SGNH_arylesterase_like"/>
    <property type="match status" value="1"/>
</dbReference>
<dbReference type="InterPro" id="IPR013830">
    <property type="entry name" value="SGNH_hydro"/>
</dbReference>
<proteinExistence type="predicted"/>
<reference evidence="2 3" key="1">
    <citation type="submission" date="2015-09" db="EMBL/GenBank/DDBJ databases">
        <title>Genome sequence of Acetobacterium wieringae DSM 1911.</title>
        <authorList>
            <person name="Poehlein A."/>
            <person name="Bengelsdorf F.R."/>
            <person name="Schiel-Bengelsdorf B."/>
            <person name="Duerre P."/>
            <person name="Daniel R."/>
        </authorList>
    </citation>
    <scope>NUCLEOTIDE SEQUENCE [LARGE SCALE GENOMIC DNA]</scope>
    <source>
        <strain evidence="2 3">DSM 1911</strain>
    </source>
</reference>
<evidence type="ECO:0000259" key="1">
    <source>
        <dbReference type="Pfam" id="PF13472"/>
    </source>
</evidence>
<dbReference type="OrthoDB" id="164654at2"/>
<name>A0A1F2PDJ2_9FIRM</name>
<evidence type="ECO:0000313" key="2">
    <source>
        <dbReference type="EMBL" id="OFV69105.1"/>
    </source>
</evidence>
<evidence type="ECO:0000313" key="3">
    <source>
        <dbReference type="Proteomes" id="UP000176244"/>
    </source>
</evidence>
<dbReference type="Proteomes" id="UP000176244">
    <property type="component" value="Unassembled WGS sequence"/>
</dbReference>
<dbReference type="GO" id="GO:0016787">
    <property type="term" value="F:hydrolase activity"/>
    <property type="evidence" value="ECO:0007669"/>
    <property type="project" value="UniProtKB-KW"/>
</dbReference>
<dbReference type="STRING" id="52694.ACWI_34170"/>
<keyword evidence="2" id="KW-0378">Hydrolase</keyword>
<dbReference type="Pfam" id="PF13472">
    <property type="entry name" value="Lipase_GDSL_2"/>
    <property type="match status" value="1"/>
</dbReference>
<dbReference type="SUPFAM" id="SSF52266">
    <property type="entry name" value="SGNH hydrolase"/>
    <property type="match status" value="1"/>
</dbReference>
<organism evidence="2 3">
    <name type="scientific">Acetobacterium wieringae</name>
    <dbReference type="NCBI Taxonomy" id="52694"/>
    <lineage>
        <taxon>Bacteria</taxon>
        <taxon>Bacillati</taxon>
        <taxon>Bacillota</taxon>
        <taxon>Clostridia</taxon>
        <taxon>Eubacteriales</taxon>
        <taxon>Eubacteriaceae</taxon>
        <taxon>Acetobacterium</taxon>
    </lineage>
</organism>
<dbReference type="AlphaFoldDB" id="A0A1F2PDJ2"/>
<feature type="domain" description="SGNH hydrolase-type esterase" evidence="1">
    <location>
        <begin position="6"/>
        <end position="201"/>
    </location>
</feature>
<accession>A0A1F2PDJ2</accession>
<dbReference type="Gene3D" id="3.40.50.1110">
    <property type="entry name" value="SGNH hydrolase"/>
    <property type="match status" value="1"/>
</dbReference>
<gene>
    <name evidence="2" type="ORF">ACWI_34170</name>
</gene>
<protein>
    <submittedName>
        <fullName evidence="2">GDSL-like lipase/acylhydrolase</fullName>
    </submittedName>
</protein>
<sequence>MKNVMIFGDSNTWGWDPSNDLVDVIKRWPDEVRWAGVLQQELGGDYKVIPEGLNGRTTVWDDPIEEYRCGKQHIIPLLDSHAPLDLVIIMIGTNDLKCRYTVTAQDIANGASLILDKTLAQVGAFGPDGPKVLFIAPPPLGPIEDGIFSVMFAGNREKSIEMAKFYQGVAESRGVPFFDAATVAKVSAIDGLHLGADGHAALGKAVAAEVKKILE</sequence>
<dbReference type="RefSeq" id="WP_070372659.1">
    <property type="nucleotide sequence ID" value="NZ_LKEU01000046.1"/>
</dbReference>
<comment type="caution">
    <text evidence="2">The sequence shown here is derived from an EMBL/GenBank/DDBJ whole genome shotgun (WGS) entry which is preliminary data.</text>
</comment>
<dbReference type="InterPro" id="IPR036514">
    <property type="entry name" value="SGNH_hydro_sf"/>
</dbReference>
<dbReference type="EMBL" id="LKEU01000046">
    <property type="protein sequence ID" value="OFV69105.1"/>
    <property type="molecule type" value="Genomic_DNA"/>
</dbReference>